<feature type="transmembrane region" description="Helical" evidence="12">
    <location>
        <begin position="137"/>
        <end position="156"/>
    </location>
</feature>
<evidence type="ECO:0000256" key="2">
    <source>
        <dbReference type="ARBA" id="ARBA00004141"/>
    </source>
</evidence>
<feature type="transmembrane region" description="Helical" evidence="12">
    <location>
        <begin position="176"/>
        <end position="200"/>
    </location>
</feature>
<dbReference type="InterPro" id="IPR045150">
    <property type="entry name" value="CYB561D1/2"/>
</dbReference>
<keyword evidence="10 12" id="KW-0472">Membrane</keyword>
<evidence type="ECO:0000259" key="13">
    <source>
        <dbReference type="PROSITE" id="PS50939"/>
    </source>
</evidence>
<evidence type="ECO:0000256" key="10">
    <source>
        <dbReference type="ARBA" id="ARBA00023136"/>
    </source>
</evidence>
<reference evidence="14" key="1">
    <citation type="submission" date="2023-06" db="EMBL/GenBank/DDBJ databases">
        <title>Genome-scale phylogeny and comparative genomics of the fungal order Sordariales.</title>
        <authorList>
            <consortium name="Lawrence Berkeley National Laboratory"/>
            <person name="Hensen N."/>
            <person name="Bonometti L."/>
            <person name="Westerberg I."/>
            <person name="Brannstrom I.O."/>
            <person name="Guillou S."/>
            <person name="Cros-Aarteil S."/>
            <person name="Calhoun S."/>
            <person name="Haridas S."/>
            <person name="Kuo A."/>
            <person name="Mondo S."/>
            <person name="Pangilinan J."/>
            <person name="Riley R."/>
            <person name="Labutti K."/>
            <person name="Andreopoulos B."/>
            <person name="Lipzen A."/>
            <person name="Chen C."/>
            <person name="Yanf M."/>
            <person name="Daum C."/>
            <person name="Ng V."/>
            <person name="Clum A."/>
            <person name="Steindorff A."/>
            <person name="Ohm R."/>
            <person name="Martin F."/>
            <person name="Silar P."/>
            <person name="Natvig D."/>
            <person name="Lalanne C."/>
            <person name="Gautier V."/>
            <person name="Ament-Velasquez S.L."/>
            <person name="Kruys A."/>
            <person name="Hutchinson M.I."/>
            <person name="Powell A.J."/>
            <person name="Barry K."/>
            <person name="Miller A.N."/>
            <person name="Grigoriev I.V."/>
            <person name="Debuchy R."/>
            <person name="Gladieux P."/>
            <person name="Thoren M.H."/>
            <person name="Johannesson H."/>
        </authorList>
    </citation>
    <scope>NUCLEOTIDE SEQUENCE</scope>
    <source>
        <strain evidence="14">PSN4</strain>
    </source>
</reference>
<feature type="transmembrane region" description="Helical" evidence="12">
    <location>
        <begin position="243"/>
        <end position="263"/>
    </location>
</feature>
<keyword evidence="5 12" id="KW-0812">Transmembrane</keyword>
<dbReference type="AlphaFoldDB" id="A0AAJ0BN45"/>
<gene>
    <name evidence="14" type="ORF">QBC47DRAFT_27062</name>
</gene>
<name>A0AAJ0BN45_9PEZI</name>
<dbReference type="EMBL" id="MU839827">
    <property type="protein sequence ID" value="KAK1761360.1"/>
    <property type="molecule type" value="Genomic_DNA"/>
</dbReference>
<feature type="compositionally biased region" description="Low complexity" evidence="11">
    <location>
        <begin position="26"/>
        <end position="44"/>
    </location>
</feature>
<evidence type="ECO:0000256" key="11">
    <source>
        <dbReference type="SAM" id="MobiDB-lite"/>
    </source>
</evidence>
<evidence type="ECO:0000256" key="8">
    <source>
        <dbReference type="ARBA" id="ARBA00022989"/>
    </source>
</evidence>
<keyword evidence="8 12" id="KW-1133">Transmembrane helix</keyword>
<dbReference type="GO" id="GO:0016020">
    <property type="term" value="C:membrane"/>
    <property type="evidence" value="ECO:0007669"/>
    <property type="project" value="UniProtKB-SubCell"/>
</dbReference>
<evidence type="ECO:0000256" key="5">
    <source>
        <dbReference type="ARBA" id="ARBA00022692"/>
    </source>
</evidence>
<evidence type="ECO:0000313" key="15">
    <source>
        <dbReference type="Proteomes" id="UP001239445"/>
    </source>
</evidence>
<keyword evidence="15" id="KW-1185">Reference proteome</keyword>
<dbReference type="GO" id="GO:0140575">
    <property type="term" value="F:transmembrane monodehydroascorbate reductase activity"/>
    <property type="evidence" value="ECO:0007669"/>
    <property type="project" value="InterPro"/>
</dbReference>
<dbReference type="Proteomes" id="UP001239445">
    <property type="component" value="Unassembled WGS sequence"/>
</dbReference>
<organism evidence="14 15">
    <name type="scientific">Echria macrotheca</name>
    <dbReference type="NCBI Taxonomy" id="438768"/>
    <lineage>
        <taxon>Eukaryota</taxon>
        <taxon>Fungi</taxon>
        <taxon>Dikarya</taxon>
        <taxon>Ascomycota</taxon>
        <taxon>Pezizomycotina</taxon>
        <taxon>Sordariomycetes</taxon>
        <taxon>Sordariomycetidae</taxon>
        <taxon>Sordariales</taxon>
        <taxon>Schizotheciaceae</taxon>
        <taxon>Echria</taxon>
    </lineage>
</organism>
<comment type="cofactor">
    <cofactor evidence="1">
        <name>heme b</name>
        <dbReference type="ChEBI" id="CHEBI:60344"/>
    </cofactor>
</comment>
<dbReference type="PROSITE" id="PS50939">
    <property type="entry name" value="CYTOCHROME_B561"/>
    <property type="match status" value="1"/>
</dbReference>
<keyword evidence="3" id="KW-0813">Transport</keyword>
<evidence type="ECO:0000256" key="6">
    <source>
        <dbReference type="ARBA" id="ARBA00022723"/>
    </source>
</evidence>
<evidence type="ECO:0000313" key="14">
    <source>
        <dbReference type="EMBL" id="KAK1761360.1"/>
    </source>
</evidence>
<dbReference type="PANTHER" id="PTHR15422">
    <property type="entry name" value="OS05G0565100 PROTEIN"/>
    <property type="match status" value="1"/>
</dbReference>
<dbReference type="GO" id="GO:0046872">
    <property type="term" value="F:metal ion binding"/>
    <property type="evidence" value="ECO:0007669"/>
    <property type="project" value="UniProtKB-KW"/>
</dbReference>
<feature type="compositionally biased region" description="Low complexity" evidence="11">
    <location>
        <begin position="10"/>
        <end position="19"/>
    </location>
</feature>
<keyword evidence="7" id="KW-0249">Electron transport</keyword>
<evidence type="ECO:0000256" key="3">
    <source>
        <dbReference type="ARBA" id="ARBA00022448"/>
    </source>
</evidence>
<dbReference type="Gene3D" id="1.20.120.1770">
    <property type="match status" value="1"/>
</dbReference>
<keyword evidence="6" id="KW-0479">Metal-binding</keyword>
<feature type="region of interest" description="Disordered" evidence="11">
    <location>
        <begin position="1"/>
        <end position="57"/>
    </location>
</feature>
<proteinExistence type="predicted"/>
<feature type="domain" description="Cytochrome b561" evidence="13">
    <location>
        <begin position="66"/>
        <end position="266"/>
    </location>
</feature>
<dbReference type="SMART" id="SM00665">
    <property type="entry name" value="B561"/>
    <property type="match status" value="1"/>
</dbReference>
<dbReference type="CDD" id="cd08761">
    <property type="entry name" value="Cyt_b561_CYB561D2_like"/>
    <property type="match status" value="1"/>
</dbReference>
<protein>
    <submittedName>
        <fullName evidence="14">Cytochrome b ascorbate-dependent protein 3</fullName>
    </submittedName>
</protein>
<feature type="transmembrane region" description="Helical" evidence="12">
    <location>
        <begin position="68"/>
        <end position="93"/>
    </location>
</feature>
<keyword evidence="4" id="KW-0349">Heme</keyword>
<evidence type="ECO:0000256" key="4">
    <source>
        <dbReference type="ARBA" id="ARBA00022617"/>
    </source>
</evidence>
<dbReference type="PANTHER" id="PTHR15422:SF45">
    <property type="entry name" value="CYTOCHROME B561 DOMAIN-CONTAINING PROTEIN"/>
    <property type="match status" value="1"/>
</dbReference>
<evidence type="ECO:0000256" key="9">
    <source>
        <dbReference type="ARBA" id="ARBA00023004"/>
    </source>
</evidence>
<comment type="caution">
    <text evidence="14">The sequence shown here is derived from an EMBL/GenBank/DDBJ whole genome shotgun (WGS) entry which is preliminary data.</text>
</comment>
<dbReference type="InterPro" id="IPR006593">
    <property type="entry name" value="Cyt_b561/ferric_Rdtase_TM"/>
</dbReference>
<sequence>MSPPTDSSQPATYAAVAAAAPPPPNTSTDHTNNNNDAAHPANPSESEPLLGRPGDAVQKPNAPMIRNLWLGTGWLALAGCVILLAEIWASVFTHPTLPLVSPHPLLQSLGAVTLIQAILVLQPTGATPESKILGQRAHATLMVLALLLFVGGVSVIETNKHVNNMPHFHSAHGVLGFIGAVLFLGQYVFGVLMWAVPGVLGGEQKAKALWKYHRYSGYGLLIVLLLALLSAAETDYVHKVLGVNVWIVAAAVLLIAVGVFPRIQLRKLGIQRSQ</sequence>
<dbReference type="Pfam" id="PF03188">
    <property type="entry name" value="Cytochrom_B561"/>
    <property type="match status" value="1"/>
</dbReference>
<keyword evidence="9" id="KW-0408">Iron</keyword>
<comment type="subcellular location">
    <subcellularLocation>
        <location evidence="2">Membrane</location>
        <topology evidence="2">Multi-pass membrane protein</topology>
    </subcellularLocation>
</comment>
<evidence type="ECO:0000256" key="1">
    <source>
        <dbReference type="ARBA" id="ARBA00001970"/>
    </source>
</evidence>
<feature type="transmembrane region" description="Helical" evidence="12">
    <location>
        <begin position="105"/>
        <end position="125"/>
    </location>
</feature>
<feature type="transmembrane region" description="Helical" evidence="12">
    <location>
        <begin position="212"/>
        <end position="231"/>
    </location>
</feature>
<accession>A0AAJ0BN45</accession>
<evidence type="ECO:0000256" key="12">
    <source>
        <dbReference type="SAM" id="Phobius"/>
    </source>
</evidence>
<evidence type="ECO:0000256" key="7">
    <source>
        <dbReference type="ARBA" id="ARBA00022982"/>
    </source>
</evidence>